<accession>A0AAW0DJ55</accession>
<dbReference type="AlphaFoldDB" id="A0AAW0DJ55"/>
<comment type="caution">
    <text evidence="1">The sequence shown here is derived from an EMBL/GenBank/DDBJ whole genome shotgun (WGS) entry which is preliminary data.</text>
</comment>
<organism evidence="1 2">
    <name type="scientific">Favolaschia claudopus</name>
    <dbReference type="NCBI Taxonomy" id="2862362"/>
    <lineage>
        <taxon>Eukaryota</taxon>
        <taxon>Fungi</taxon>
        <taxon>Dikarya</taxon>
        <taxon>Basidiomycota</taxon>
        <taxon>Agaricomycotina</taxon>
        <taxon>Agaricomycetes</taxon>
        <taxon>Agaricomycetidae</taxon>
        <taxon>Agaricales</taxon>
        <taxon>Marasmiineae</taxon>
        <taxon>Mycenaceae</taxon>
        <taxon>Favolaschia</taxon>
    </lineage>
</organism>
<dbReference type="EMBL" id="JAWWNJ010000007">
    <property type="protein sequence ID" value="KAK7051916.1"/>
    <property type="molecule type" value="Genomic_DNA"/>
</dbReference>
<evidence type="ECO:0000313" key="2">
    <source>
        <dbReference type="Proteomes" id="UP001362999"/>
    </source>
</evidence>
<dbReference type="InterPro" id="IPR032675">
    <property type="entry name" value="LRR_dom_sf"/>
</dbReference>
<evidence type="ECO:0008006" key="3">
    <source>
        <dbReference type="Google" id="ProtNLM"/>
    </source>
</evidence>
<reference evidence="1 2" key="1">
    <citation type="journal article" date="2024" name="J Genomics">
        <title>Draft genome sequencing and assembly of Favolaschia claudopus CIRM-BRFM 2984 isolated from oak limbs.</title>
        <authorList>
            <person name="Navarro D."/>
            <person name="Drula E."/>
            <person name="Chaduli D."/>
            <person name="Cazenave R."/>
            <person name="Ahrendt S."/>
            <person name="Wang J."/>
            <person name="Lipzen A."/>
            <person name="Daum C."/>
            <person name="Barry K."/>
            <person name="Grigoriev I.V."/>
            <person name="Favel A."/>
            <person name="Rosso M.N."/>
            <person name="Martin F."/>
        </authorList>
    </citation>
    <scope>NUCLEOTIDE SEQUENCE [LARGE SCALE GENOMIC DNA]</scope>
    <source>
        <strain evidence="1 2">CIRM-BRFM 2984</strain>
    </source>
</reference>
<name>A0AAW0DJ55_9AGAR</name>
<protein>
    <recommendedName>
        <fullName evidence="3">F-box domain-containing protein</fullName>
    </recommendedName>
</protein>
<sequence length="543" mass="61998">MDLFHARTPDIWERLRNNALATDIETPAIRESIDIAQTRLIALLLQNQGGPLVEVEYLSSYIAQYSSLLAPIRRLPIDVLRTIFLDPALHKTRPATAYNYRGIVARYSPNGLGAVCHHWRSVTCEMATLWSNLLVFLDWPHQYTIDSFRIALSRSRNAPLNLTFKSVSPSPWSTLDDEIMEEVFKHAARWVQVELPLDPRFLQQLAPIEGRLESLHTLTFTTNDKYTALPPTKAFDFAPKLRHFQLFGSFSPDISALPVLPWLQLESLHINSNRDNPEFYHQLLSRTQNASQLVVSLRDAREANPQEIMSCELRSLAVYGHCPENRGQESDILKRINAPALESLAMVYFRLWKHSTNENVRSFIKRSGCHLRTLRLESIPIRPVDLLELLRMLPTVENFVLSDLLPNSITKRVLQSLTFDASSGDETLLPMMTTFAVDGGYLFDADALLTMLQSRLMHSHLRPRLVHFDIILPTLNIPTARLEEFIADTAIPMAASFSFICVNEFRRNTVHRRGTPLFRGRLNFGINWAIYLYVVGSSWVVTA</sequence>
<evidence type="ECO:0000313" key="1">
    <source>
        <dbReference type="EMBL" id="KAK7051916.1"/>
    </source>
</evidence>
<dbReference type="Gene3D" id="3.80.10.10">
    <property type="entry name" value="Ribonuclease Inhibitor"/>
    <property type="match status" value="1"/>
</dbReference>
<gene>
    <name evidence="1" type="ORF">R3P38DRAFT_2857686</name>
</gene>
<keyword evidence="2" id="KW-1185">Reference proteome</keyword>
<dbReference type="Proteomes" id="UP001362999">
    <property type="component" value="Unassembled WGS sequence"/>
</dbReference>
<proteinExistence type="predicted"/>
<dbReference type="SUPFAM" id="SSF52047">
    <property type="entry name" value="RNI-like"/>
    <property type="match status" value="1"/>
</dbReference>